<reference evidence="1 2" key="1">
    <citation type="submission" date="2024-09" db="EMBL/GenBank/DDBJ databases">
        <authorList>
            <person name="Lee S.D."/>
        </authorList>
    </citation>
    <scope>NUCLEOTIDE SEQUENCE [LARGE SCALE GENOMIC DNA]</scope>
    <source>
        <strain evidence="1 2">N8-3</strain>
    </source>
</reference>
<comment type="caution">
    <text evidence="1">The sequence shown here is derived from an EMBL/GenBank/DDBJ whole genome shotgun (WGS) entry which is preliminary data.</text>
</comment>
<evidence type="ECO:0000313" key="1">
    <source>
        <dbReference type="EMBL" id="MFC1415705.1"/>
    </source>
</evidence>
<sequence>MHFELAPPAGVGPLQIGMTRQAANHALESLREPTAISASDRAGQHIFRPSGLMISIACTRDLLEAVELGRPSQRSGIVLFRGIDVFGLPARDVVSRMAEVTTIVAAEDDPASFIAPDLLLSFWRPFQGEDDPEDEQGYFFNSVLLARPGYYDGPSTPVGVLRMSWSAAWWR</sequence>
<evidence type="ECO:0000313" key="2">
    <source>
        <dbReference type="Proteomes" id="UP001592531"/>
    </source>
</evidence>
<name>A0ABV6VPN5_9ACTN</name>
<keyword evidence="2" id="KW-1185">Reference proteome</keyword>
<proteinExistence type="predicted"/>
<organism evidence="1 2">
    <name type="scientific">Streptacidiphilus cavernicola</name>
    <dbReference type="NCBI Taxonomy" id="3342716"/>
    <lineage>
        <taxon>Bacteria</taxon>
        <taxon>Bacillati</taxon>
        <taxon>Actinomycetota</taxon>
        <taxon>Actinomycetes</taxon>
        <taxon>Kitasatosporales</taxon>
        <taxon>Streptomycetaceae</taxon>
        <taxon>Streptacidiphilus</taxon>
    </lineage>
</organism>
<dbReference type="RefSeq" id="WP_380531874.1">
    <property type="nucleotide sequence ID" value="NZ_JBHFAB010000002.1"/>
</dbReference>
<protein>
    <submittedName>
        <fullName evidence="1">Uncharacterized protein</fullName>
    </submittedName>
</protein>
<accession>A0ABV6VPN5</accession>
<gene>
    <name evidence="1" type="ORF">ACEZDE_03465</name>
</gene>
<dbReference type="EMBL" id="JBHFAB010000002">
    <property type="protein sequence ID" value="MFC1415705.1"/>
    <property type="molecule type" value="Genomic_DNA"/>
</dbReference>
<dbReference type="Proteomes" id="UP001592531">
    <property type="component" value="Unassembled WGS sequence"/>
</dbReference>